<dbReference type="PROSITE" id="PS50109">
    <property type="entry name" value="HIS_KIN"/>
    <property type="match status" value="1"/>
</dbReference>
<dbReference type="Gene3D" id="3.30.450.20">
    <property type="entry name" value="PAS domain"/>
    <property type="match status" value="1"/>
</dbReference>
<evidence type="ECO:0000259" key="11">
    <source>
        <dbReference type="PROSITE" id="PS50113"/>
    </source>
</evidence>
<name>A0A1I3YIV0_9BACL</name>
<dbReference type="InterPro" id="IPR036097">
    <property type="entry name" value="HisK_dim/P_sf"/>
</dbReference>
<evidence type="ECO:0000259" key="10">
    <source>
        <dbReference type="PROSITE" id="PS50109"/>
    </source>
</evidence>
<evidence type="ECO:0000256" key="1">
    <source>
        <dbReference type="ARBA" id="ARBA00000085"/>
    </source>
</evidence>
<dbReference type="GO" id="GO:0016020">
    <property type="term" value="C:membrane"/>
    <property type="evidence" value="ECO:0007669"/>
    <property type="project" value="InterPro"/>
</dbReference>
<protein>
    <recommendedName>
        <fullName evidence="2">histidine kinase</fullName>
        <ecNumber evidence="2">2.7.13.3</ecNumber>
    </recommendedName>
</protein>
<dbReference type="CDD" id="cd13704">
    <property type="entry name" value="PBP2_HisK"/>
    <property type="match status" value="1"/>
</dbReference>
<organism evidence="12 13">
    <name type="scientific">Brevibacillus centrosporus</name>
    <dbReference type="NCBI Taxonomy" id="54910"/>
    <lineage>
        <taxon>Bacteria</taxon>
        <taxon>Bacillati</taxon>
        <taxon>Bacillota</taxon>
        <taxon>Bacilli</taxon>
        <taxon>Bacillales</taxon>
        <taxon>Paenibacillaceae</taxon>
        <taxon>Brevibacillus</taxon>
    </lineage>
</organism>
<dbReference type="GO" id="GO:0000155">
    <property type="term" value="F:phosphorelay sensor kinase activity"/>
    <property type="evidence" value="ECO:0007669"/>
    <property type="project" value="InterPro"/>
</dbReference>
<dbReference type="SMART" id="SM00387">
    <property type="entry name" value="HATPase_c"/>
    <property type="match status" value="1"/>
</dbReference>
<dbReference type="Gene3D" id="3.30.565.10">
    <property type="entry name" value="Histidine kinase-like ATPase, C-terminal domain"/>
    <property type="match status" value="1"/>
</dbReference>
<keyword evidence="9" id="KW-0472">Membrane</keyword>
<dbReference type="InterPro" id="IPR035965">
    <property type="entry name" value="PAS-like_dom_sf"/>
</dbReference>
<keyword evidence="3" id="KW-0597">Phosphoprotein</keyword>
<keyword evidence="6" id="KW-0418">Kinase</keyword>
<feature type="domain" description="PAC" evidence="11">
    <location>
        <begin position="387"/>
        <end position="444"/>
    </location>
</feature>
<evidence type="ECO:0000256" key="5">
    <source>
        <dbReference type="ARBA" id="ARBA00022741"/>
    </source>
</evidence>
<dbReference type="Pfam" id="PF00512">
    <property type="entry name" value="HisKA"/>
    <property type="match status" value="1"/>
</dbReference>
<dbReference type="SUPFAM" id="SSF55785">
    <property type="entry name" value="PYP-like sensor domain (PAS domain)"/>
    <property type="match status" value="1"/>
</dbReference>
<dbReference type="InterPro" id="IPR036890">
    <property type="entry name" value="HATPase_C_sf"/>
</dbReference>
<feature type="transmembrane region" description="Helical" evidence="9">
    <location>
        <begin position="268"/>
        <end position="287"/>
    </location>
</feature>
<dbReference type="STRING" id="1884381.SAMN05518846_111134"/>
<gene>
    <name evidence="12" type="ORF">SAMN05518846_111134</name>
</gene>
<evidence type="ECO:0000313" key="12">
    <source>
        <dbReference type="EMBL" id="SFK31106.1"/>
    </source>
</evidence>
<keyword evidence="7" id="KW-0067">ATP-binding</keyword>
<evidence type="ECO:0000256" key="4">
    <source>
        <dbReference type="ARBA" id="ARBA00022679"/>
    </source>
</evidence>
<dbReference type="EC" id="2.7.13.3" evidence="2"/>
<dbReference type="PANTHER" id="PTHR43065">
    <property type="entry name" value="SENSOR HISTIDINE KINASE"/>
    <property type="match status" value="1"/>
</dbReference>
<dbReference type="InterPro" id="IPR003661">
    <property type="entry name" value="HisK_dim/P_dom"/>
</dbReference>
<evidence type="ECO:0000256" key="3">
    <source>
        <dbReference type="ARBA" id="ARBA00022553"/>
    </source>
</evidence>
<evidence type="ECO:0000256" key="2">
    <source>
        <dbReference type="ARBA" id="ARBA00012438"/>
    </source>
</evidence>
<dbReference type="SUPFAM" id="SSF53850">
    <property type="entry name" value="Periplasmic binding protein-like II"/>
    <property type="match status" value="1"/>
</dbReference>
<dbReference type="InterPro" id="IPR001320">
    <property type="entry name" value="Iontro_rcpt_C"/>
</dbReference>
<dbReference type="PROSITE" id="PS50113">
    <property type="entry name" value="PAC"/>
    <property type="match status" value="1"/>
</dbReference>
<dbReference type="InterPro" id="IPR004358">
    <property type="entry name" value="Sig_transdc_His_kin-like_C"/>
</dbReference>
<dbReference type="SUPFAM" id="SSF55874">
    <property type="entry name" value="ATPase domain of HSP90 chaperone/DNA topoisomerase II/histidine kinase"/>
    <property type="match status" value="1"/>
</dbReference>
<dbReference type="EMBL" id="FORT01000011">
    <property type="protein sequence ID" value="SFK31106.1"/>
    <property type="molecule type" value="Genomic_DNA"/>
</dbReference>
<dbReference type="AlphaFoldDB" id="A0A1I3YIV0"/>
<dbReference type="SMART" id="SM00388">
    <property type="entry name" value="HisKA"/>
    <property type="match status" value="1"/>
</dbReference>
<dbReference type="InterPro" id="IPR005467">
    <property type="entry name" value="His_kinase_dom"/>
</dbReference>
<dbReference type="Proteomes" id="UP000198915">
    <property type="component" value="Unassembled WGS sequence"/>
</dbReference>
<dbReference type="SMART" id="SM00062">
    <property type="entry name" value="PBPb"/>
    <property type="match status" value="1"/>
</dbReference>
<evidence type="ECO:0000256" key="9">
    <source>
        <dbReference type="SAM" id="Phobius"/>
    </source>
</evidence>
<sequence length="678" mass="77086">MLHLKKAGIGVLAGLLLLLLMGMTVPSEVQQDKVIRIAGDNNFPPFEYFGSSGVFSGFNVDIMNAISIETGMRIEFVPLPWNEALEALRDGQVDAIQGMKYSPARDKVYDFSNPYFLSSQGIFVRKENMHIFELGDLNGRKVSIQKGDIAIDQLRDHRLIQFIETDSQEEAVQLLLDGQVDAFVGNRITGQYFLQRNNQQGQIKIVGDPINPTDYGVAVLPKNAQLLTEINKAISKIKQNGTYDKIERKWFGEYIMPSTLNMERLRLYLEWGSGIGLLIVMGILWWNRMLKKEVKRRTAQIHTINRQLEEKMTLLEENVQFQQQLLNSTYSFYVTLNQSGKIFLMNSKAVHFLQVKHPLIGMPMNGTILAEFIPESQVDDVLREGSTYLEQEIIWEQQVDGQAKQLVIRYNIFPIFNKAKEITGVIINFQDVTKQKDMDKKLESEHRLRSLGQLILGIAHEIRNPLTSILTYTQLLPTKFDNPKFRDFFAQQVPNEILRLNDLVNDLLEYARPKPPNPSRFRADELMEAVLALCSQKIKEKNIRVTTSLPSELCIVADVNQTKQIWINIVLNAIESMDEQGKLDIRGYSEGQMGVIEVADNGHGMSPEDKYRIFEPFFSTKANGVGLGLSITYQLLKENGGTIDLTSQLGHGTTMIIRLPMPQDEREGGGFYAPSIRY</sequence>
<proteinExistence type="predicted"/>
<dbReference type="SMART" id="SM00079">
    <property type="entry name" value="PBPe"/>
    <property type="match status" value="1"/>
</dbReference>
<evidence type="ECO:0000313" key="13">
    <source>
        <dbReference type="Proteomes" id="UP000198915"/>
    </source>
</evidence>
<keyword evidence="9" id="KW-0812">Transmembrane</keyword>
<keyword evidence="8" id="KW-0902">Two-component regulatory system</keyword>
<dbReference type="Gene3D" id="3.40.190.10">
    <property type="entry name" value="Periplasmic binding protein-like II"/>
    <property type="match status" value="2"/>
</dbReference>
<dbReference type="InterPro" id="IPR001638">
    <property type="entry name" value="Solute-binding_3/MltF_N"/>
</dbReference>
<evidence type="ECO:0000256" key="7">
    <source>
        <dbReference type="ARBA" id="ARBA00022840"/>
    </source>
</evidence>
<dbReference type="GO" id="GO:0015276">
    <property type="term" value="F:ligand-gated monoatomic ion channel activity"/>
    <property type="evidence" value="ECO:0007669"/>
    <property type="project" value="InterPro"/>
</dbReference>
<accession>A0A1I3YIV0</accession>
<evidence type="ECO:0000256" key="8">
    <source>
        <dbReference type="ARBA" id="ARBA00023012"/>
    </source>
</evidence>
<dbReference type="PRINTS" id="PR00344">
    <property type="entry name" value="BCTRLSENSOR"/>
</dbReference>
<keyword evidence="4" id="KW-0808">Transferase</keyword>
<dbReference type="CDD" id="cd00082">
    <property type="entry name" value="HisKA"/>
    <property type="match status" value="1"/>
</dbReference>
<dbReference type="Pfam" id="PF00497">
    <property type="entry name" value="SBP_bac_3"/>
    <property type="match status" value="1"/>
</dbReference>
<keyword evidence="5" id="KW-0547">Nucleotide-binding</keyword>
<keyword evidence="13" id="KW-1185">Reference proteome</keyword>
<comment type="catalytic activity">
    <reaction evidence="1">
        <text>ATP + protein L-histidine = ADP + protein N-phospho-L-histidine.</text>
        <dbReference type="EC" id="2.7.13.3"/>
    </reaction>
</comment>
<dbReference type="PANTHER" id="PTHR43065:SF10">
    <property type="entry name" value="PEROXIDE STRESS-ACTIVATED HISTIDINE KINASE MAK3"/>
    <property type="match status" value="1"/>
</dbReference>
<feature type="domain" description="Histidine kinase" evidence="10">
    <location>
        <begin position="457"/>
        <end position="663"/>
    </location>
</feature>
<reference evidence="13" key="1">
    <citation type="submission" date="2016-10" db="EMBL/GenBank/DDBJ databases">
        <authorList>
            <person name="Varghese N."/>
            <person name="Submissions S."/>
        </authorList>
    </citation>
    <scope>NUCLEOTIDE SEQUENCE [LARGE SCALE GENOMIC DNA]</scope>
    <source>
        <strain evidence="13">OK042</strain>
    </source>
</reference>
<keyword evidence="9" id="KW-1133">Transmembrane helix</keyword>
<dbReference type="SUPFAM" id="SSF47384">
    <property type="entry name" value="Homodimeric domain of signal transducing histidine kinase"/>
    <property type="match status" value="1"/>
</dbReference>
<evidence type="ECO:0000256" key="6">
    <source>
        <dbReference type="ARBA" id="ARBA00022777"/>
    </source>
</evidence>
<dbReference type="RefSeq" id="WP_092271805.1">
    <property type="nucleotide sequence ID" value="NZ_FORT01000011.1"/>
</dbReference>
<dbReference type="InterPro" id="IPR003594">
    <property type="entry name" value="HATPase_dom"/>
</dbReference>
<dbReference type="InterPro" id="IPR000700">
    <property type="entry name" value="PAS-assoc_C"/>
</dbReference>
<dbReference type="GO" id="GO:0005524">
    <property type="term" value="F:ATP binding"/>
    <property type="evidence" value="ECO:0007669"/>
    <property type="project" value="UniProtKB-KW"/>
</dbReference>
<dbReference type="Pfam" id="PF02518">
    <property type="entry name" value="HATPase_c"/>
    <property type="match status" value="1"/>
</dbReference>
<dbReference type="Gene3D" id="1.10.287.130">
    <property type="match status" value="1"/>
</dbReference>